<evidence type="ECO:0000313" key="2">
    <source>
        <dbReference type="EMBL" id="GGN59346.1"/>
    </source>
</evidence>
<organism evidence="2 3">
    <name type="scientific">Streptomyces albiflavescens</name>
    <dbReference type="NCBI Taxonomy" id="1623582"/>
    <lineage>
        <taxon>Bacteria</taxon>
        <taxon>Bacillati</taxon>
        <taxon>Actinomycetota</taxon>
        <taxon>Actinomycetes</taxon>
        <taxon>Kitasatosporales</taxon>
        <taxon>Streptomycetaceae</taxon>
        <taxon>Streptomyces</taxon>
    </lineage>
</organism>
<keyword evidence="3" id="KW-1185">Reference proteome</keyword>
<gene>
    <name evidence="2" type="ORF">GCM10011579_023570</name>
</gene>
<reference evidence="2 3" key="1">
    <citation type="journal article" date="2014" name="Int. J. Syst. Evol. Microbiol.">
        <title>Complete genome sequence of Corynebacterium casei LMG S-19264T (=DSM 44701T), isolated from a smear-ripened cheese.</title>
        <authorList>
            <consortium name="US DOE Joint Genome Institute (JGI-PGF)"/>
            <person name="Walter F."/>
            <person name="Albersmeier A."/>
            <person name="Kalinowski J."/>
            <person name="Ruckert C."/>
        </authorList>
    </citation>
    <scope>NUCLEOTIDE SEQUENCE [LARGE SCALE GENOMIC DNA]</scope>
    <source>
        <strain evidence="2 3">CGMCC 4.7111</strain>
    </source>
</reference>
<dbReference type="PANTHER" id="PTHR34387:SF1">
    <property type="entry name" value="PERIPLASMIC IMMUNOGENIC PROTEIN"/>
    <property type="match status" value="1"/>
</dbReference>
<evidence type="ECO:0000256" key="1">
    <source>
        <dbReference type="SAM" id="SignalP"/>
    </source>
</evidence>
<accession>A0A917XZM7</accession>
<sequence length="249" mass="25315">MPALRASTALAVTLLALTLPQAASAPAFALPARPGLSAEPSPSTVTVTGEGSATAAPDLALISAGVDVTAKTSKEALAAQNTASNALLDAVRAQGVEERDIRTESLSLSPVYEDQNGASTLTGYEAAQSFSVKIRDIGKTGAVLQAITDATGNAGRIHSVAFDIADPAPLHARAREAAHDDAHTKASQYARLSGHQLGRLVSLTEVGGDSRPVPVPVSAAAFDQTGTGVPVATGEIRDTITVTAVYELN</sequence>
<dbReference type="PANTHER" id="PTHR34387">
    <property type="entry name" value="SLR1258 PROTEIN"/>
    <property type="match status" value="1"/>
</dbReference>
<dbReference type="Gene3D" id="3.30.70.2970">
    <property type="entry name" value="Protein of unknown function (DUF541), domain 2"/>
    <property type="match status" value="1"/>
</dbReference>
<dbReference type="Proteomes" id="UP000600365">
    <property type="component" value="Unassembled WGS sequence"/>
</dbReference>
<dbReference type="RefSeq" id="WP_189185863.1">
    <property type="nucleotide sequence ID" value="NZ_BMMM01000003.1"/>
</dbReference>
<dbReference type="Gene3D" id="3.30.110.170">
    <property type="entry name" value="Protein of unknown function (DUF541), domain 1"/>
    <property type="match status" value="1"/>
</dbReference>
<feature type="signal peptide" evidence="1">
    <location>
        <begin position="1"/>
        <end position="29"/>
    </location>
</feature>
<proteinExistence type="predicted"/>
<protein>
    <recommendedName>
        <fullName evidence="4">DUF541 domain-containing protein</fullName>
    </recommendedName>
</protein>
<evidence type="ECO:0008006" key="4">
    <source>
        <dbReference type="Google" id="ProtNLM"/>
    </source>
</evidence>
<feature type="chain" id="PRO_5038514892" description="DUF541 domain-containing protein" evidence="1">
    <location>
        <begin position="30"/>
        <end position="249"/>
    </location>
</feature>
<dbReference type="GO" id="GO:0006974">
    <property type="term" value="P:DNA damage response"/>
    <property type="evidence" value="ECO:0007669"/>
    <property type="project" value="TreeGrafter"/>
</dbReference>
<dbReference type="EMBL" id="BMMM01000003">
    <property type="protein sequence ID" value="GGN59346.1"/>
    <property type="molecule type" value="Genomic_DNA"/>
</dbReference>
<keyword evidence="1" id="KW-0732">Signal</keyword>
<dbReference type="InterPro" id="IPR007497">
    <property type="entry name" value="SIMPL/DUF541"/>
</dbReference>
<dbReference type="Pfam" id="PF04402">
    <property type="entry name" value="SIMPL"/>
    <property type="match status" value="1"/>
</dbReference>
<evidence type="ECO:0000313" key="3">
    <source>
        <dbReference type="Proteomes" id="UP000600365"/>
    </source>
</evidence>
<comment type="caution">
    <text evidence="2">The sequence shown here is derived from an EMBL/GenBank/DDBJ whole genome shotgun (WGS) entry which is preliminary data.</text>
</comment>
<dbReference type="AlphaFoldDB" id="A0A917XZM7"/>
<name>A0A917XZM7_9ACTN</name>
<dbReference type="InterPro" id="IPR052022">
    <property type="entry name" value="26kDa_periplasmic_antigen"/>
</dbReference>